<dbReference type="NCBIfam" id="TIGR03831">
    <property type="entry name" value="YgiT_finger"/>
    <property type="match status" value="1"/>
</dbReference>
<sequence length="69" mass="7730">MKCPSCGGAELVSMIKGVPYIFRGHTVEIEIKGNHCPECGETVLNNEESDEFLVKIRKVRDEITSKHIL</sequence>
<protein>
    <submittedName>
        <fullName evidence="1">YgiT-type zinc finger protein</fullName>
    </submittedName>
</protein>
<name>A0A419AUQ5_PECCA</name>
<dbReference type="AlphaFoldDB" id="A0A419AUQ5"/>
<dbReference type="Gene3D" id="3.10.20.860">
    <property type="match status" value="1"/>
</dbReference>
<organism evidence="1 2">
    <name type="scientific">Pectobacterium carotovorum</name>
    <name type="common">Erwinia carotovora</name>
    <dbReference type="NCBI Taxonomy" id="554"/>
    <lineage>
        <taxon>Bacteria</taxon>
        <taxon>Pseudomonadati</taxon>
        <taxon>Pseudomonadota</taxon>
        <taxon>Gammaproteobacteria</taxon>
        <taxon>Enterobacterales</taxon>
        <taxon>Pectobacteriaceae</taxon>
        <taxon>Pectobacterium</taxon>
    </lineage>
</organism>
<dbReference type="Proteomes" id="UP000283655">
    <property type="component" value="Unassembled WGS sequence"/>
</dbReference>
<dbReference type="InterPro" id="IPR032758">
    <property type="entry name" value="MqsA/HigA-2"/>
</dbReference>
<dbReference type="InterPro" id="IPR022453">
    <property type="entry name" value="Znf_MqsA-type"/>
</dbReference>
<dbReference type="EMBL" id="QZDH01000031">
    <property type="protein sequence ID" value="RJL50476.1"/>
    <property type="molecule type" value="Genomic_DNA"/>
</dbReference>
<gene>
    <name evidence="1" type="ORF">D5071_12875</name>
</gene>
<comment type="caution">
    <text evidence="1">The sequence shown here is derived from an EMBL/GenBank/DDBJ whole genome shotgun (WGS) entry which is preliminary data.</text>
</comment>
<proteinExistence type="predicted"/>
<dbReference type="Pfam" id="PF15731">
    <property type="entry name" value="MqsA_antitoxin"/>
    <property type="match status" value="1"/>
</dbReference>
<evidence type="ECO:0000313" key="1">
    <source>
        <dbReference type="EMBL" id="RJL50476.1"/>
    </source>
</evidence>
<dbReference type="RefSeq" id="WP_119873979.1">
    <property type="nucleotide sequence ID" value="NZ_JBEHEC010000002.1"/>
</dbReference>
<accession>A0A419AUQ5</accession>
<evidence type="ECO:0000313" key="2">
    <source>
        <dbReference type="Proteomes" id="UP000283655"/>
    </source>
</evidence>
<reference evidence="1 2" key="1">
    <citation type="submission" date="2018-09" db="EMBL/GenBank/DDBJ databases">
        <title>Phylogenetic diversity of Pectobacterium and Dickeya strains causing blackleg disease of potato in Morocco.</title>
        <authorList>
            <person name="Oulghazi S."/>
            <person name="Moumni M."/>
            <person name="Faure D."/>
        </authorList>
    </citation>
    <scope>NUCLEOTIDE SEQUENCE [LARGE SCALE GENOMIC DNA]</scope>
    <source>
        <strain evidence="1 2">S1.15.11.2D</strain>
    </source>
</reference>